<dbReference type="PANTHER" id="PTHR43539">
    <property type="entry name" value="FLAVIN-BINDING MONOOXYGENASE-LIKE PROTEIN (AFU_ORTHOLOGUE AFUA_4G09220)"/>
    <property type="match status" value="1"/>
</dbReference>
<keyword evidence="3" id="KW-1185">Reference proteome</keyword>
<comment type="caution">
    <text evidence="2">The sequence shown here is derived from an EMBL/GenBank/DDBJ whole genome shotgun (WGS) entry which is preliminary data.</text>
</comment>
<sequence length="602" mass="67472">MDTSKAGHWKSRVPTLDSLGIKELGHIDKAKVAKDWFQSFSSSATAGNVDRVIGLFCEDALWRDLLSLTSDMRTFDGSAKIHKFLTDRLLLVKLQNFQLAESIRLQKPFPDLTWIVGIFTFENGPARCSGVFRLVPGANDSWRAYTMFTMVESFKKFPEKIGPLREHTALSGRQWKEKRKQEMFEKDDPVVAIIGAGQSALQLAARLKFLEIPTLMIEKDERVGDMWRNRYDALSLHFPVWYDHMPYIPFPPTWPRYTPSFKMADWLENYAATLELNVWTSSTVVGAKQDTELKWHIRIQQRDGSERVLKVNHLVFATGLGDGIPNMPDIRNQDVFQGAVMHSSLYRRASDYAGKKVIVIGTGNSGHDVASDLARAGEDVTIFQRSSTFVMDLDKGWKFLGGALYSEGGPPTDIADLLFNSIPHLLLEGGMAQRTTEAIINDQISQLNKLMKSGFRVNKGIKDAGILLQLKLKGGGHYFDTGGSQLIIDGKIKLKNDSQIKSFYPGGLEFENGSKLPADVIICATGFGDTRDSIRQVCGDKVADDCPSLQSLSDEGESYSYAQLSRMGLWMMVGPLQLNRFFSKYLALRIQGIEKKILPPSY</sequence>
<dbReference type="PANTHER" id="PTHR43539:SF26">
    <property type="entry name" value="MONOOXYGENASE, PUTATIVE-RELATED"/>
    <property type="match status" value="1"/>
</dbReference>
<reference evidence="2" key="1">
    <citation type="submission" date="2020-11" db="EMBL/GenBank/DDBJ databases">
        <authorList>
            <consortium name="DOE Joint Genome Institute"/>
            <person name="Ahrendt S."/>
            <person name="Riley R."/>
            <person name="Andreopoulos W."/>
            <person name="Labutti K."/>
            <person name="Pangilinan J."/>
            <person name="Ruiz-Duenas F.J."/>
            <person name="Barrasa J.M."/>
            <person name="Sanchez-Garcia M."/>
            <person name="Camarero S."/>
            <person name="Miyauchi S."/>
            <person name="Serrano A."/>
            <person name="Linde D."/>
            <person name="Babiker R."/>
            <person name="Drula E."/>
            <person name="Ayuso-Fernandez I."/>
            <person name="Pacheco R."/>
            <person name="Padilla G."/>
            <person name="Ferreira P."/>
            <person name="Barriuso J."/>
            <person name="Kellner H."/>
            <person name="Castanera R."/>
            <person name="Alfaro M."/>
            <person name="Ramirez L."/>
            <person name="Pisabarro A.G."/>
            <person name="Kuo A."/>
            <person name="Tritt A."/>
            <person name="Lipzen A."/>
            <person name="He G."/>
            <person name="Yan M."/>
            <person name="Ng V."/>
            <person name="Cullen D."/>
            <person name="Martin F."/>
            <person name="Rosso M.-N."/>
            <person name="Henrissat B."/>
            <person name="Hibbett D."/>
            <person name="Martinez A.T."/>
            <person name="Grigoriev I.V."/>
        </authorList>
    </citation>
    <scope>NUCLEOTIDE SEQUENCE</scope>
    <source>
        <strain evidence="2">AH 40177</strain>
    </source>
</reference>
<evidence type="ECO:0000313" key="2">
    <source>
        <dbReference type="EMBL" id="KAF9036400.1"/>
    </source>
</evidence>
<accession>A0A9P5P4U5</accession>
<evidence type="ECO:0000313" key="3">
    <source>
        <dbReference type="Proteomes" id="UP000772434"/>
    </source>
</evidence>
<keyword evidence="1" id="KW-0560">Oxidoreductase</keyword>
<dbReference type="PRINTS" id="PR00469">
    <property type="entry name" value="PNDRDTASEII"/>
</dbReference>
<dbReference type="AlphaFoldDB" id="A0A9P5P4U5"/>
<dbReference type="OrthoDB" id="74360at2759"/>
<dbReference type="InterPro" id="IPR050982">
    <property type="entry name" value="Auxin_biosynth/cation_transpt"/>
</dbReference>
<organism evidence="2 3">
    <name type="scientific">Rhodocollybia butyracea</name>
    <dbReference type="NCBI Taxonomy" id="206335"/>
    <lineage>
        <taxon>Eukaryota</taxon>
        <taxon>Fungi</taxon>
        <taxon>Dikarya</taxon>
        <taxon>Basidiomycota</taxon>
        <taxon>Agaricomycotina</taxon>
        <taxon>Agaricomycetes</taxon>
        <taxon>Agaricomycetidae</taxon>
        <taxon>Agaricales</taxon>
        <taxon>Marasmiineae</taxon>
        <taxon>Omphalotaceae</taxon>
        <taxon>Rhodocollybia</taxon>
    </lineage>
</organism>
<dbReference type="EMBL" id="JADNRY010000609">
    <property type="protein sequence ID" value="KAF9036400.1"/>
    <property type="molecule type" value="Genomic_DNA"/>
</dbReference>
<evidence type="ECO:0008006" key="4">
    <source>
        <dbReference type="Google" id="ProtNLM"/>
    </source>
</evidence>
<dbReference type="Pfam" id="PF13738">
    <property type="entry name" value="Pyr_redox_3"/>
    <property type="match status" value="1"/>
</dbReference>
<dbReference type="Gene3D" id="3.50.50.60">
    <property type="entry name" value="FAD/NAD(P)-binding domain"/>
    <property type="match status" value="1"/>
</dbReference>
<dbReference type="Proteomes" id="UP000772434">
    <property type="component" value="Unassembled WGS sequence"/>
</dbReference>
<protein>
    <recommendedName>
        <fullName evidence="4">Flavin-containing monooxygenase</fullName>
    </recommendedName>
</protein>
<gene>
    <name evidence="2" type="ORF">BDP27DRAFT_1305808</name>
</gene>
<dbReference type="GO" id="GO:0004497">
    <property type="term" value="F:monooxygenase activity"/>
    <property type="evidence" value="ECO:0007669"/>
    <property type="project" value="TreeGrafter"/>
</dbReference>
<name>A0A9P5P4U5_9AGAR</name>
<evidence type="ECO:0000256" key="1">
    <source>
        <dbReference type="ARBA" id="ARBA00023002"/>
    </source>
</evidence>
<proteinExistence type="predicted"/>
<dbReference type="InterPro" id="IPR036188">
    <property type="entry name" value="FAD/NAD-bd_sf"/>
</dbReference>
<dbReference type="GO" id="GO:0050660">
    <property type="term" value="F:flavin adenine dinucleotide binding"/>
    <property type="evidence" value="ECO:0007669"/>
    <property type="project" value="TreeGrafter"/>
</dbReference>
<dbReference type="SUPFAM" id="SSF51905">
    <property type="entry name" value="FAD/NAD(P)-binding domain"/>
    <property type="match status" value="2"/>
</dbReference>